<evidence type="ECO:0000313" key="3">
    <source>
        <dbReference type="Proteomes" id="UP000029839"/>
    </source>
</evidence>
<feature type="domain" description="HTH cro/C1-type" evidence="1">
    <location>
        <begin position="13"/>
        <end position="67"/>
    </location>
</feature>
<reference evidence="2 3" key="2">
    <citation type="journal article" date="2015" name="Stand. Genomic Sci.">
        <title>Draft genome sequence of Cellulomonas carbonis T26(T) and comparative analysis of six Cellulomonas genomes.</title>
        <authorList>
            <person name="Zhuang W."/>
            <person name="Zhang S."/>
            <person name="Xia X."/>
            <person name="Wang G."/>
        </authorList>
    </citation>
    <scope>NUCLEOTIDE SEQUENCE [LARGE SCALE GENOMIC DNA]</scope>
    <source>
        <strain evidence="2 3">T26</strain>
    </source>
</reference>
<dbReference type="AlphaFoldDB" id="A0A0A0BPL9"/>
<protein>
    <submittedName>
        <fullName evidence="2">XRE family transcriptional regulator</fullName>
    </submittedName>
</protein>
<dbReference type="RefSeq" id="WP_052426413.1">
    <property type="nucleotide sequence ID" value="NZ_AXCY01000086.1"/>
</dbReference>
<dbReference type="CDD" id="cd00093">
    <property type="entry name" value="HTH_XRE"/>
    <property type="match status" value="1"/>
</dbReference>
<gene>
    <name evidence="2" type="ORF">N868_01275</name>
</gene>
<reference evidence="2 3" key="1">
    <citation type="submission" date="2013-08" db="EMBL/GenBank/DDBJ databases">
        <title>Genome sequencing of Cellulomonas carbonis T26.</title>
        <authorList>
            <person name="Chen F."/>
            <person name="Li Y."/>
            <person name="Wang G."/>
        </authorList>
    </citation>
    <scope>NUCLEOTIDE SEQUENCE [LARGE SCALE GENOMIC DNA]</scope>
    <source>
        <strain evidence="2 3">T26</strain>
    </source>
</reference>
<accession>A0A0A0BPL9</accession>
<dbReference type="Pfam" id="PF17765">
    <property type="entry name" value="MLTR_LBD"/>
    <property type="match status" value="1"/>
</dbReference>
<dbReference type="SMART" id="SM00530">
    <property type="entry name" value="HTH_XRE"/>
    <property type="match status" value="1"/>
</dbReference>
<dbReference type="SUPFAM" id="SSF47413">
    <property type="entry name" value="lambda repressor-like DNA-binding domains"/>
    <property type="match status" value="1"/>
</dbReference>
<dbReference type="PANTHER" id="PTHR35010">
    <property type="entry name" value="BLL4672 PROTEIN-RELATED"/>
    <property type="match status" value="1"/>
</dbReference>
<dbReference type="Gene3D" id="1.10.260.40">
    <property type="entry name" value="lambda repressor-like DNA-binding domains"/>
    <property type="match status" value="1"/>
</dbReference>
<dbReference type="OrthoDB" id="2959414at2"/>
<dbReference type="Pfam" id="PF13560">
    <property type="entry name" value="HTH_31"/>
    <property type="match status" value="1"/>
</dbReference>
<proteinExistence type="predicted"/>
<sequence length="280" mass="30553">MAQVDVAPFSVSLREWRGHRRLSQLQLATAAATTSRHLSFLETGRSRPTRTMVLRLAAALDLPLRARNDLLMTAGFAPAFPRSDLGTAELAPFRDAIDRLLAQHEPFPAFVVDGRWDVVDANAAARRLLVGGERNLVRLVYGGTWQPLLDNWSALAPAGVRRLEAELQRHPGDTRLRELLAHARAACDGDEAPDEASDELVLCPHFRFGDTVVRTLSVVARFGSARDVTLDELRVELVFPADDDADAFFRSAAMSQSAAGDALISVDGSSGPVPHREDTT</sequence>
<evidence type="ECO:0000313" key="2">
    <source>
        <dbReference type="EMBL" id="KGM09607.1"/>
    </source>
</evidence>
<comment type="caution">
    <text evidence="2">The sequence shown here is derived from an EMBL/GenBank/DDBJ whole genome shotgun (WGS) entry which is preliminary data.</text>
</comment>
<organism evidence="2 3">
    <name type="scientific">Cellulomonas carbonis T26</name>
    <dbReference type="NCBI Taxonomy" id="947969"/>
    <lineage>
        <taxon>Bacteria</taxon>
        <taxon>Bacillati</taxon>
        <taxon>Actinomycetota</taxon>
        <taxon>Actinomycetes</taxon>
        <taxon>Micrococcales</taxon>
        <taxon>Cellulomonadaceae</taxon>
        <taxon>Cellulomonas</taxon>
    </lineage>
</organism>
<dbReference type="GO" id="GO:0003677">
    <property type="term" value="F:DNA binding"/>
    <property type="evidence" value="ECO:0007669"/>
    <property type="project" value="InterPro"/>
</dbReference>
<dbReference type="EMBL" id="AXCY01000086">
    <property type="protein sequence ID" value="KGM09607.1"/>
    <property type="molecule type" value="Genomic_DNA"/>
</dbReference>
<dbReference type="Gene3D" id="3.30.450.180">
    <property type="match status" value="1"/>
</dbReference>
<name>A0A0A0BPL9_9CELL</name>
<dbReference type="Proteomes" id="UP000029839">
    <property type="component" value="Unassembled WGS sequence"/>
</dbReference>
<keyword evidence="3" id="KW-1185">Reference proteome</keyword>
<dbReference type="InterPro" id="IPR001387">
    <property type="entry name" value="Cro/C1-type_HTH"/>
</dbReference>
<evidence type="ECO:0000259" key="1">
    <source>
        <dbReference type="PROSITE" id="PS50943"/>
    </source>
</evidence>
<dbReference type="PROSITE" id="PS50943">
    <property type="entry name" value="HTH_CROC1"/>
    <property type="match status" value="1"/>
</dbReference>
<dbReference type="PANTHER" id="PTHR35010:SF4">
    <property type="entry name" value="BLL5781 PROTEIN"/>
    <property type="match status" value="1"/>
</dbReference>
<dbReference type="InterPro" id="IPR041413">
    <property type="entry name" value="MLTR_LBD"/>
</dbReference>
<dbReference type="InterPro" id="IPR010982">
    <property type="entry name" value="Lambda_DNA-bd_dom_sf"/>
</dbReference>